<dbReference type="AlphaFoldDB" id="T0S0R3"/>
<gene>
    <name evidence="1" type="ORF">SDRG_04210</name>
</gene>
<protein>
    <submittedName>
        <fullName evidence="1">Uncharacterized protein</fullName>
    </submittedName>
</protein>
<dbReference type="RefSeq" id="XP_008608095.1">
    <property type="nucleotide sequence ID" value="XM_008609873.1"/>
</dbReference>
<evidence type="ECO:0000313" key="1">
    <source>
        <dbReference type="EMBL" id="EQC38503.1"/>
    </source>
</evidence>
<dbReference type="OrthoDB" id="80394at2759"/>
<dbReference type="InParanoid" id="T0S0R3"/>
<dbReference type="GeneID" id="19944937"/>
<dbReference type="Proteomes" id="UP000030762">
    <property type="component" value="Unassembled WGS sequence"/>
</dbReference>
<dbReference type="EMBL" id="JH767141">
    <property type="protein sequence ID" value="EQC38503.1"/>
    <property type="molecule type" value="Genomic_DNA"/>
</dbReference>
<name>T0S0R3_SAPDV</name>
<sequence>MLTRSSFGRILASRQATAPAHPINWSRVTKARPNAVFGALSSANVPSLHLFSVLSKVHWTHRPTKPTRPAQFRYLTIVGGHCVPFRHYETEWSKNQRRALGKKLYVIEEETAQDDD</sequence>
<dbReference type="OMA" id="FRHYETE"/>
<evidence type="ECO:0000313" key="2">
    <source>
        <dbReference type="Proteomes" id="UP000030762"/>
    </source>
</evidence>
<keyword evidence="2" id="KW-1185">Reference proteome</keyword>
<organism evidence="1 2">
    <name type="scientific">Saprolegnia diclina (strain VS20)</name>
    <dbReference type="NCBI Taxonomy" id="1156394"/>
    <lineage>
        <taxon>Eukaryota</taxon>
        <taxon>Sar</taxon>
        <taxon>Stramenopiles</taxon>
        <taxon>Oomycota</taxon>
        <taxon>Saprolegniomycetes</taxon>
        <taxon>Saprolegniales</taxon>
        <taxon>Saprolegniaceae</taxon>
        <taxon>Saprolegnia</taxon>
    </lineage>
</organism>
<reference evidence="1 2" key="1">
    <citation type="submission" date="2012-04" db="EMBL/GenBank/DDBJ databases">
        <title>The Genome Sequence of Saprolegnia declina VS20.</title>
        <authorList>
            <consortium name="The Broad Institute Genome Sequencing Platform"/>
            <person name="Russ C."/>
            <person name="Nusbaum C."/>
            <person name="Tyler B."/>
            <person name="van West P."/>
            <person name="Dieguez-Uribeondo J."/>
            <person name="de Bruijn I."/>
            <person name="Tripathy S."/>
            <person name="Jiang R."/>
            <person name="Young S.K."/>
            <person name="Zeng Q."/>
            <person name="Gargeya S."/>
            <person name="Fitzgerald M."/>
            <person name="Haas B."/>
            <person name="Abouelleil A."/>
            <person name="Alvarado L."/>
            <person name="Arachchi H.M."/>
            <person name="Berlin A."/>
            <person name="Chapman S.B."/>
            <person name="Goldberg J."/>
            <person name="Griggs A."/>
            <person name="Gujja S."/>
            <person name="Hansen M."/>
            <person name="Howarth C."/>
            <person name="Imamovic A."/>
            <person name="Larimer J."/>
            <person name="McCowen C."/>
            <person name="Montmayeur A."/>
            <person name="Murphy C."/>
            <person name="Neiman D."/>
            <person name="Pearson M."/>
            <person name="Priest M."/>
            <person name="Roberts A."/>
            <person name="Saif S."/>
            <person name="Shea T."/>
            <person name="Sisk P."/>
            <person name="Sykes S."/>
            <person name="Wortman J."/>
            <person name="Nusbaum C."/>
            <person name="Birren B."/>
        </authorList>
    </citation>
    <scope>NUCLEOTIDE SEQUENCE [LARGE SCALE GENOMIC DNA]</scope>
    <source>
        <strain evidence="1 2">VS20</strain>
    </source>
</reference>
<dbReference type="VEuPathDB" id="FungiDB:SDRG_04210"/>
<accession>T0S0R3</accession>
<proteinExistence type="predicted"/>